<organism evidence="1">
    <name type="scientific">Oryza meridionalis</name>
    <dbReference type="NCBI Taxonomy" id="40149"/>
    <lineage>
        <taxon>Eukaryota</taxon>
        <taxon>Viridiplantae</taxon>
        <taxon>Streptophyta</taxon>
        <taxon>Embryophyta</taxon>
        <taxon>Tracheophyta</taxon>
        <taxon>Spermatophyta</taxon>
        <taxon>Magnoliopsida</taxon>
        <taxon>Liliopsida</taxon>
        <taxon>Poales</taxon>
        <taxon>Poaceae</taxon>
        <taxon>BOP clade</taxon>
        <taxon>Oryzoideae</taxon>
        <taxon>Oryzeae</taxon>
        <taxon>Oryzinae</taxon>
        <taxon>Oryza</taxon>
    </lineage>
</organism>
<evidence type="ECO:0000313" key="2">
    <source>
        <dbReference type="Proteomes" id="UP000008021"/>
    </source>
</evidence>
<dbReference type="HOGENOM" id="CLU_152820_0_0_1"/>
<name>A0A0E0C6M2_9ORYZ</name>
<keyword evidence="2" id="KW-1185">Reference proteome</keyword>
<protein>
    <submittedName>
        <fullName evidence="1">Uncharacterized protein</fullName>
    </submittedName>
</protein>
<dbReference type="Gramene" id="OMERI01G25570.1">
    <property type="protein sequence ID" value="OMERI01G25570.1"/>
    <property type="gene ID" value="OMERI01G25570"/>
</dbReference>
<reference evidence="1" key="2">
    <citation type="submission" date="2018-05" db="EMBL/GenBank/DDBJ databases">
        <title>OmerRS3 (Oryza meridionalis Reference Sequence Version 3).</title>
        <authorList>
            <person name="Zhang J."/>
            <person name="Kudrna D."/>
            <person name="Lee S."/>
            <person name="Talag J."/>
            <person name="Welchert J."/>
            <person name="Wing R.A."/>
        </authorList>
    </citation>
    <scope>NUCLEOTIDE SEQUENCE [LARGE SCALE GENOMIC DNA]</scope>
    <source>
        <strain evidence="1">cv. OR44</strain>
    </source>
</reference>
<proteinExistence type="predicted"/>
<accession>A0A0E0C6M2</accession>
<evidence type="ECO:0000313" key="1">
    <source>
        <dbReference type="EnsemblPlants" id="OMERI01G25570.1"/>
    </source>
</evidence>
<dbReference type="AlphaFoldDB" id="A0A0E0C6M2"/>
<sequence length="110" mass="12150">MCDDAVGEAGVHPHAVCQVGARDGDEDEGEKIEREVAARGFPTRMVWEVRVVQAEVEKVARKVEAEAKALRWNVRRRIMPSARCSCSCCSGSTRSTAQWSPRAAGRHRCP</sequence>
<dbReference type="EnsemblPlants" id="OMERI01G25570.1">
    <property type="protein sequence ID" value="OMERI01G25570.1"/>
    <property type="gene ID" value="OMERI01G25570"/>
</dbReference>
<reference evidence="1" key="1">
    <citation type="submission" date="2015-04" db="UniProtKB">
        <authorList>
            <consortium name="EnsemblPlants"/>
        </authorList>
    </citation>
    <scope>IDENTIFICATION</scope>
</reference>
<dbReference type="Proteomes" id="UP000008021">
    <property type="component" value="Chromosome 1"/>
</dbReference>